<gene>
    <name evidence="2" type="ORF">ENW48_05590</name>
</gene>
<keyword evidence="1" id="KW-1133">Transmembrane helix</keyword>
<name>A0A7C5ALI6_9BACT</name>
<accession>A0A7C5ALI6</accession>
<protein>
    <recommendedName>
        <fullName evidence="3">Flp family type IVb pilin</fullName>
    </recommendedName>
</protein>
<proteinExistence type="predicted"/>
<feature type="transmembrane region" description="Helical" evidence="1">
    <location>
        <begin position="22"/>
        <end position="45"/>
    </location>
</feature>
<organism evidence="2">
    <name type="scientific">Desulfobacca acetoxidans</name>
    <dbReference type="NCBI Taxonomy" id="60893"/>
    <lineage>
        <taxon>Bacteria</taxon>
        <taxon>Pseudomonadati</taxon>
        <taxon>Thermodesulfobacteriota</taxon>
        <taxon>Desulfobaccia</taxon>
        <taxon>Desulfobaccales</taxon>
        <taxon>Desulfobaccaceae</taxon>
        <taxon>Desulfobacca</taxon>
    </lineage>
</organism>
<evidence type="ECO:0000256" key="1">
    <source>
        <dbReference type="SAM" id="Phobius"/>
    </source>
</evidence>
<evidence type="ECO:0000313" key="2">
    <source>
        <dbReference type="EMBL" id="HGZ11671.1"/>
    </source>
</evidence>
<keyword evidence="1" id="KW-0812">Transmembrane</keyword>
<dbReference type="AlphaFoldDB" id="A0A7C5ALI6"/>
<dbReference type="EMBL" id="DTKJ01000040">
    <property type="protein sequence ID" value="HGZ11671.1"/>
    <property type="molecule type" value="Genomic_DNA"/>
</dbReference>
<reference evidence="2" key="1">
    <citation type="journal article" date="2020" name="mSystems">
        <title>Genome- and Community-Level Interaction Insights into Carbon Utilization and Element Cycling Functions of Hydrothermarchaeota in Hydrothermal Sediment.</title>
        <authorList>
            <person name="Zhou Z."/>
            <person name="Liu Y."/>
            <person name="Xu W."/>
            <person name="Pan J."/>
            <person name="Luo Z.H."/>
            <person name="Li M."/>
        </authorList>
    </citation>
    <scope>NUCLEOTIDE SEQUENCE [LARGE SCALE GENOMIC DNA]</scope>
    <source>
        <strain evidence="2">SpSt-853</strain>
    </source>
</reference>
<keyword evidence="1" id="KW-0472">Membrane</keyword>
<sequence>MSLHSQCWRLLKTDEGAASVEYALLLAGVTLAIFLSVMGLGQVVLAQLYERAANLFPHP</sequence>
<evidence type="ECO:0008006" key="3">
    <source>
        <dbReference type="Google" id="ProtNLM"/>
    </source>
</evidence>
<comment type="caution">
    <text evidence="2">The sequence shown here is derived from an EMBL/GenBank/DDBJ whole genome shotgun (WGS) entry which is preliminary data.</text>
</comment>